<organism evidence="2 3">
    <name type="scientific">Thalictrum thalictroides</name>
    <name type="common">Rue-anemone</name>
    <name type="synonym">Anemone thalictroides</name>
    <dbReference type="NCBI Taxonomy" id="46969"/>
    <lineage>
        <taxon>Eukaryota</taxon>
        <taxon>Viridiplantae</taxon>
        <taxon>Streptophyta</taxon>
        <taxon>Embryophyta</taxon>
        <taxon>Tracheophyta</taxon>
        <taxon>Spermatophyta</taxon>
        <taxon>Magnoliopsida</taxon>
        <taxon>Ranunculales</taxon>
        <taxon>Ranunculaceae</taxon>
        <taxon>Thalictroideae</taxon>
        <taxon>Thalictrum</taxon>
    </lineage>
</organism>
<dbReference type="InterPro" id="IPR036397">
    <property type="entry name" value="RNaseH_sf"/>
</dbReference>
<dbReference type="InterPro" id="IPR012337">
    <property type="entry name" value="RNaseH-like_sf"/>
</dbReference>
<protein>
    <recommendedName>
        <fullName evidence="1">RNase H type-1 domain-containing protein</fullName>
    </recommendedName>
</protein>
<keyword evidence="3" id="KW-1185">Reference proteome</keyword>
<dbReference type="GO" id="GO:0004523">
    <property type="term" value="F:RNA-DNA hybrid ribonuclease activity"/>
    <property type="evidence" value="ECO:0007669"/>
    <property type="project" value="InterPro"/>
</dbReference>
<dbReference type="Proteomes" id="UP000554482">
    <property type="component" value="Unassembled WGS sequence"/>
</dbReference>
<dbReference type="SUPFAM" id="SSF53098">
    <property type="entry name" value="Ribonuclease H-like"/>
    <property type="match status" value="1"/>
</dbReference>
<feature type="domain" description="RNase H type-1" evidence="1">
    <location>
        <begin position="5"/>
        <end position="81"/>
    </location>
</feature>
<dbReference type="InterPro" id="IPR002156">
    <property type="entry name" value="RNaseH_domain"/>
</dbReference>
<evidence type="ECO:0000313" key="2">
    <source>
        <dbReference type="EMBL" id="KAF5180351.1"/>
    </source>
</evidence>
<name>A0A7J6V6U9_THATH</name>
<dbReference type="AlphaFoldDB" id="A0A7J6V6U9"/>
<accession>A0A7J6V6U9</accession>
<reference evidence="2 3" key="1">
    <citation type="submission" date="2020-06" db="EMBL/GenBank/DDBJ databases">
        <title>Transcriptomic and genomic resources for Thalictrum thalictroides and T. hernandezii: Facilitating candidate gene discovery in an emerging model plant lineage.</title>
        <authorList>
            <person name="Arias T."/>
            <person name="Riano-Pachon D.M."/>
            <person name="Di Stilio V.S."/>
        </authorList>
    </citation>
    <scope>NUCLEOTIDE SEQUENCE [LARGE SCALE GENOMIC DNA]</scope>
    <source>
        <strain evidence="3">cv. WT478/WT964</strain>
        <tissue evidence="2">Leaves</tissue>
    </source>
</reference>
<dbReference type="Gene3D" id="3.30.420.10">
    <property type="entry name" value="Ribonuclease H-like superfamily/Ribonuclease H"/>
    <property type="match status" value="1"/>
</dbReference>
<evidence type="ECO:0000259" key="1">
    <source>
        <dbReference type="Pfam" id="PF13456"/>
    </source>
</evidence>
<dbReference type="EMBL" id="JABWDY010037564">
    <property type="protein sequence ID" value="KAF5180351.1"/>
    <property type="molecule type" value="Genomic_DNA"/>
</dbReference>
<comment type="caution">
    <text evidence="2">The sequence shown here is derived from an EMBL/GenBank/DDBJ whole genome shotgun (WGS) entry which is preliminary data.</text>
</comment>
<dbReference type="GO" id="GO:0003676">
    <property type="term" value="F:nucleic acid binding"/>
    <property type="evidence" value="ECO:0007669"/>
    <property type="project" value="InterPro"/>
</dbReference>
<evidence type="ECO:0000313" key="3">
    <source>
        <dbReference type="Proteomes" id="UP000554482"/>
    </source>
</evidence>
<sequence>MMISDGAFELSTSIAGTDYVLGKFSQLPHIVGSNKLTTLSAEEVEGWALKMGLKCAVEEGVKCLLAFSDSQLWINALNEQSDDLC</sequence>
<proteinExistence type="predicted"/>
<gene>
    <name evidence="2" type="ORF">FRX31_030061</name>
</gene>
<dbReference type="Pfam" id="PF13456">
    <property type="entry name" value="RVT_3"/>
    <property type="match status" value="1"/>
</dbReference>